<evidence type="ECO:0000256" key="1">
    <source>
        <dbReference type="SAM" id="Coils"/>
    </source>
</evidence>
<organism evidence="4 5">
    <name type="scientific">Polarella glacialis</name>
    <name type="common">Dinoflagellate</name>
    <dbReference type="NCBI Taxonomy" id="89957"/>
    <lineage>
        <taxon>Eukaryota</taxon>
        <taxon>Sar</taxon>
        <taxon>Alveolata</taxon>
        <taxon>Dinophyceae</taxon>
        <taxon>Suessiales</taxon>
        <taxon>Suessiaceae</taxon>
        <taxon>Polarella</taxon>
    </lineage>
</organism>
<reference evidence="4" key="1">
    <citation type="submission" date="2021-02" db="EMBL/GenBank/DDBJ databases">
        <authorList>
            <person name="Dougan E. K."/>
            <person name="Rhodes N."/>
            <person name="Thang M."/>
            <person name="Chan C."/>
        </authorList>
    </citation>
    <scope>NUCLEOTIDE SEQUENCE</scope>
</reference>
<feature type="compositionally biased region" description="Low complexity" evidence="2">
    <location>
        <begin position="316"/>
        <end position="333"/>
    </location>
</feature>
<dbReference type="AlphaFoldDB" id="A0A813HQL6"/>
<dbReference type="OrthoDB" id="430680at2759"/>
<evidence type="ECO:0000256" key="3">
    <source>
        <dbReference type="SAM" id="SignalP"/>
    </source>
</evidence>
<keyword evidence="3" id="KW-0732">Signal</keyword>
<feature type="region of interest" description="Disordered" evidence="2">
    <location>
        <begin position="115"/>
        <end position="195"/>
    </location>
</feature>
<evidence type="ECO:0000256" key="2">
    <source>
        <dbReference type="SAM" id="MobiDB-lite"/>
    </source>
</evidence>
<accession>A0A813HQL6</accession>
<sequence>MSRELSRITFFGWALLLPWLPGDAQSCGQQASGEIAAADEHRLGSAASRLLAAAEAFHRLRRDASSSAPSEIDELRRGISGPELELLAGDGPASQELSARFEGLQGRSRELLAAHSNGSCSGRGAGLRSNASPLGANSDLADEGRLDDEAGPGPSADLPANLTGNAEKESGEKPSEPSEESRSPGPGPGWLQPGAVPRYAEDLESLATDLEAHLELVRAAALERLPGLRFAAAAKEKEAATQQRLTQLQEAARRVADTRPLNAARRLGARLARLQTKDEPTTVDSSLELDAISKELDEAIALAEQLLDPPPSPGPSKTSEASRSSSSSAAQPIGSLGCTIDGVAAAAERFDVAASGFSGRVMNHMLPPEAENLHRIVHSLEVLKNSLLRELDSSSGDSRDPESQAGCSRYFSGVTQLEADLAHYRGLLAPKKVKKPPKVTPVASQPSQRKPLQNLPPSQPLRQGQLQPLELAPSGATRGFGTGAAGGVRPALDVGSFR</sequence>
<proteinExistence type="predicted"/>
<feature type="region of interest" description="Disordered" evidence="2">
    <location>
        <begin position="432"/>
        <end position="498"/>
    </location>
</feature>
<feature type="coiled-coil region" evidence="1">
    <location>
        <begin position="200"/>
        <end position="251"/>
    </location>
</feature>
<gene>
    <name evidence="4" type="ORF">PGLA1383_LOCUS55326</name>
</gene>
<name>A0A813HQL6_POLGL</name>
<dbReference type="Proteomes" id="UP000654075">
    <property type="component" value="Unassembled WGS sequence"/>
</dbReference>
<keyword evidence="5" id="KW-1185">Reference proteome</keyword>
<keyword evidence="1" id="KW-0175">Coiled coil</keyword>
<feature type="compositionally biased region" description="Basic and acidic residues" evidence="2">
    <location>
        <begin position="166"/>
        <end position="182"/>
    </location>
</feature>
<evidence type="ECO:0000313" key="5">
    <source>
        <dbReference type="Proteomes" id="UP000654075"/>
    </source>
</evidence>
<protein>
    <submittedName>
        <fullName evidence="4">Uncharacterized protein</fullName>
    </submittedName>
</protein>
<evidence type="ECO:0000313" key="4">
    <source>
        <dbReference type="EMBL" id="CAE8640473.1"/>
    </source>
</evidence>
<comment type="caution">
    <text evidence="4">The sequence shown here is derived from an EMBL/GenBank/DDBJ whole genome shotgun (WGS) entry which is preliminary data.</text>
</comment>
<feature type="signal peptide" evidence="3">
    <location>
        <begin position="1"/>
        <end position="24"/>
    </location>
</feature>
<dbReference type="EMBL" id="CAJNNV010032602">
    <property type="protein sequence ID" value="CAE8640473.1"/>
    <property type="molecule type" value="Genomic_DNA"/>
</dbReference>
<feature type="region of interest" description="Disordered" evidence="2">
    <location>
        <begin position="306"/>
        <end position="333"/>
    </location>
</feature>
<feature type="chain" id="PRO_5032693225" evidence="3">
    <location>
        <begin position="25"/>
        <end position="498"/>
    </location>
</feature>